<dbReference type="RefSeq" id="WP_025608509.1">
    <property type="nucleotide sequence ID" value="NZ_CP021235.1"/>
</dbReference>
<evidence type="ECO:0000256" key="2">
    <source>
        <dbReference type="SAM" id="SignalP"/>
    </source>
</evidence>
<protein>
    <recommendedName>
        <fullName evidence="5">PepSY domain-containing protein</fullName>
    </recommendedName>
</protein>
<evidence type="ECO:0000313" key="3">
    <source>
        <dbReference type="EMBL" id="ARS36900.1"/>
    </source>
</evidence>
<dbReference type="AlphaFoldDB" id="A0A1X9YVF1"/>
<feature type="compositionally biased region" description="Low complexity" evidence="1">
    <location>
        <begin position="20"/>
        <end position="44"/>
    </location>
</feature>
<accession>A0A1X9YVF1</accession>
<sequence>MKKISILAVAFALAGLGAQAQDNPTSQPQQQTMQQEQGQQNKQQVKPEELPDAVKLAVANSDYKEWTLGEVYLIQPTEDGAPVVYEVQFLNGEEEPVVVRYDEAGKEVNG</sequence>
<reference evidence="4" key="1">
    <citation type="submission" date="2017-05" db="EMBL/GenBank/DDBJ databases">
        <authorList>
            <person name="Ray J."/>
            <person name="Price M."/>
            <person name="Deutschbauer A."/>
        </authorList>
    </citation>
    <scope>NUCLEOTIDE SEQUENCE [LARGE SCALE GENOMIC DNA]</scope>
    <source>
        <strain evidence="4">DSM 19842</strain>
    </source>
</reference>
<keyword evidence="2" id="KW-0732">Signal</keyword>
<dbReference type="Proteomes" id="UP000266292">
    <property type="component" value="Chromosome"/>
</dbReference>
<keyword evidence="4" id="KW-1185">Reference proteome</keyword>
<dbReference type="OrthoDB" id="853999at2"/>
<evidence type="ECO:0008006" key="5">
    <source>
        <dbReference type="Google" id="ProtNLM"/>
    </source>
</evidence>
<dbReference type="KEGG" id="pact:CA264_16525"/>
<proteinExistence type="predicted"/>
<feature type="chain" id="PRO_5011004962" description="PepSY domain-containing protein" evidence="2">
    <location>
        <begin position="21"/>
        <end position="110"/>
    </location>
</feature>
<feature type="region of interest" description="Disordered" evidence="1">
    <location>
        <begin position="20"/>
        <end position="50"/>
    </location>
</feature>
<feature type="signal peptide" evidence="2">
    <location>
        <begin position="1"/>
        <end position="20"/>
    </location>
</feature>
<dbReference type="Gene3D" id="3.10.450.360">
    <property type="match status" value="1"/>
</dbReference>
<dbReference type="STRING" id="709015.GCA_000472485_03334"/>
<organism evidence="3 4">
    <name type="scientific">Pontibacter actiniarum</name>
    <dbReference type="NCBI Taxonomy" id="323450"/>
    <lineage>
        <taxon>Bacteria</taxon>
        <taxon>Pseudomonadati</taxon>
        <taxon>Bacteroidota</taxon>
        <taxon>Cytophagia</taxon>
        <taxon>Cytophagales</taxon>
        <taxon>Hymenobacteraceae</taxon>
        <taxon>Pontibacter</taxon>
    </lineage>
</organism>
<evidence type="ECO:0000256" key="1">
    <source>
        <dbReference type="SAM" id="MobiDB-lite"/>
    </source>
</evidence>
<dbReference type="EMBL" id="CP021235">
    <property type="protein sequence ID" value="ARS36900.1"/>
    <property type="molecule type" value="Genomic_DNA"/>
</dbReference>
<name>A0A1X9YVF1_9BACT</name>
<evidence type="ECO:0000313" key="4">
    <source>
        <dbReference type="Proteomes" id="UP000266292"/>
    </source>
</evidence>
<gene>
    <name evidence="3" type="ORF">CA264_16525</name>
</gene>